<feature type="region of interest" description="Disordered" evidence="7">
    <location>
        <begin position="468"/>
        <end position="512"/>
    </location>
</feature>
<evidence type="ECO:0000256" key="6">
    <source>
        <dbReference type="ARBA" id="ARBA00050768"/>
    </source>
</evidence>
<dbReference type="GO" id="GO:0034488">
    <property type="term" value="P:basic amino acid transmembrane export from vacuole"/>
    <property type="evidence" value="ECO:0007669"/>
    <property type="project" value="TreeGrafter"/>
</dbReference>
<proteinExistence type="inferred from homology"/>
<dbReference type="SMART" id="SM00757">
    <property type="entry name" value="CRA"/>
    <property type="match status" value="1"/>
</dbReference>
<feature type="transmembrane region" description="Helical" evidence="8">
    <location>
        <begin position="70"/>
        <end position="88"/>
    </location>
</feature>
<dbReference type="PANTHER" id="PTHR16201">
    <property type="entry name" value="SEVEN TRANSMEMBRANE PROTEIN 1-RELATED"/>
    <property type="match status" value="1"/>
</dbReference>
<dbReference type="PANTHER" id="PTHR16201:SF34">
    <property type="entry name" value="LYSOSOMAL AMINO ACID TRANSPORTER 1"/>
    <property type="match status" value="1"/>
</dbReference>
<dbReference type="SMART" id="SM00679">
    <property type="entry name" value="CTNS"/>
    <property type="match status" value="2"/>
</dbReference>
<gene>
    <name evidence="11" type="ORF">K435DRAFT_821379</name>
    <name evidence="10" type="ORF">K435DRAFT_821666</name>
</gene>
<feature type="transmembrane region" description="Helical" evidence="8">
    <location>
        <begin position="6"/>
        <end position="22"/>
    </location>
</feature>
<evidence type="ECO:0000256" key="4">
    <source>
        <dbReference type="ARBA" id="ARBA00023136"/>
    </source>
</evidence>
<dbReference type="InterPro" id="IPR051415">
    <property type="entry name" value="LAAT-1"/>
</dbReference>
<feature type="region of interest" description="Disordered" evidence="7">
    <location>
        <begin position="199"/>
        <end position="240"/>
    </location>
</feature>
<dbReference type="Pfam" id="PF04193">
    <property type="entry name" value="PQ-loop"/>
    <property type="match status" value="2"/>
</dbReference>
<evidence type="ECO:0000259" key="9">
    <source>
        <dbReference type="SMART" id="SM00757"/>
    </source>
</evidence>
<dbReference type="OrthoDB" id="8048523at2759"/>
<dbReference type="Pfam" id="PF10607">
    <property type="entry name" value="CTLH"/>
    <property type="match status" value="1"/>
</dbReference>
<protein>
    <recommendedName>
        <fullName evidence="9">CRA domain-containing protein</fullName>
    </recommendedName>
</protein>
<dbReference type="InterPro" id="IPR013144">
    <property type="entry name" value="CRA_dom"/>
</dbReference>
<dbReference type="Pfam" id="PF08513">
    <property type="entry name" value="LisH"/>
    <property type="match status" value="1"/>
</dbReference>
<dbReference type="FunFam" id="1.20.1280.290:FF:000009">
    <property type="entry name" value="PQ loop repeat family protein"/>
    <property type="match status" value="1"/>
</dbReference>
<keyword evidence="2 8" id="KW-0812">Transmembrane</keyword>
<feature type="transmembrane region" description="Helical" evidence="8">
    <location>
        <begin position="398"/>
        <end position="421"/>
    </location>
</feature>
<evidence type="ECO:0000313" key="10">
    <source>
        <dbReference type="EMBL" id="THU88401.1"/>
    </source>
</evidence>
<evidence type="ECO:0000256" key="3">
    <source>
        <dbReference type="ARBA" id="ARBA00022989"/>
    </source>
</evidence>
<dbReference type="Proteomes" id="UP000297245">
    <property type="component" value="Unassembled WGS sequence"/>
</dbReference>
<feature type="region of interest" description="Disordered" evidence="7">
    <location>
        <begin position="142"/>
        <end position="177"/>
    </location>
</feature>
<dbReference type="Gene3D" id="1.20.1280.290">
    <property type="match status" value="2"/>
</dbReference>
<feature type="compositionally biased region" description="Basic residues" evidence="7">
    <location>
        <begin position="468"/>
        <end position="477"/>
    </location>
</feature>
<dbReference type="EMBL" id="ML179410">
    <property type="protein sequence ID" value="THU88401.1"/>
    <property type="molecule type" value="Genomic_DNA"/>
</dbReference>
<organism evidence="10 12">
    <name type="scientific">Dendrothele bispora (strain CBS 962.96)</name>
    <dbReference type="NCBI Taxonomy" id="1314807"/>
    <lineage>
        <taxon>Eukaryota</taxon>
        <taxon>Fungi</taxon>
        <taxon>Dikarya</taxon>
        <taxon>Basidiomycota</taxon>
        <taxon>Agaricomycotina</taxon>
        <taxon>Agaricomycetes</taxon>
        <taxon>Agaricomycetidae</taxon>
        <taxon>Agaricales</taxon>
        <taxon>Agaricales incertae sedis</taxon>
        <taxon>Dendrothele</taxon>
    </lineage>
</organism>
<comment type="subcellular location">
    <subcellularLocation>
        <location evidence="1">Membrane</location>
        <topology evidence="1">Multi-pass membrane protein</topology>
    </subcellularLocation>
</comment>
<evidence type="ECO:0000256" key="2">
    <source>
        <dbReference type="ARBA" id="ARBA00022692"/>
    </source>
</evidence>
<dbReference type="InterPro" id="IPR006603">
    <property type="entry name" value="PQ-loop_rpt"/>
</dbReference>
<keyword evidence="4 8" id="KW-0472">Membrane</keyword>
<keyword evidence="12" id="KW-1185">Reference proteome</keyword>
<reference evidence="10 12" key="1">
    <citation type="journal article" date="2019" name="Nat. Ecol. Evol.">
        <title>Megaphylogeny resolves global patterns of mushroom evolution.</title>
        <authorList>
            <person name="Varga T."/>
            <person name="Krizsan K."/>
            <person name="Foldi C."/>
            <person name="Dima B."/>
            <person name="Sanchez-Garcia M."/>
            <person name="Sanchez-Ramirez S."/>
            <person name="Szollosi G.J."/>
            <person name="Szarkandi J.G."/>
            <person name="Papp V."/>
            <person name="Albert L."/>
            <person name="Andreopoulos W."/>
            <person name="Angelini C."/>
            <person name="Antonin V."/>
            <person name="Barry K.W."/>
            <person name="Bougher N.L."/>
            <person name="Buchanan P."/>
            <person name="Buyck B."/>
            <person name="Bense V."/>
            <person name="Catcheside P."/>
            <person name="Chovatia M."/>
            <person name="Cooper J."/>
            <person name="Damon W."/>
            <person name="Desjardin D."/>
            <person name="Finy P."/>
            <person name="Geml J."/>
            <person name="Haridas S."/>
            <person name="Hughes K."/>
            <person name="Justo A."/>
            <person name="Karasinski D."/>
            <person name="Kautmanova I."/>
            <person name="Kiss B."/>
            <person name="Kocsube S."/>
            <person name="Kotiranta H."/>
            <person name="LaButti K.M."/>
            <person name="Lechner B.E."/>
            <person name="Liimatainen K."/>
            <person name="Lipzen A."/>
            <person name="Lukacs Z."/>
            <person name="Mihaltcheva S."/>
            <person name="Morgado L.N."/>
            <person name="Niskanen T."/>
            <person name="Noordeloos M.E."/>
            <person name="Ohm R.A."/>
            <person name="Ortiz-Santana B."/>
            <person name="Ovrebo C."/>
            <person name="Racz N."/>
            <person name="Riley R."/>
            <person name="Savchenko A."/>
            <person name="Shiryaev A."/>
            <person name="Soop K."/>
            <person name="Spirin V."/>
            <person name="Szebenyi C."/>
            <person name="Tomsovsky M."/>
            <person name="Tulloss R.E."/>
            <person name="Uehling J."/>
            <person name="Grigoriev I.V."/>
            <person name="Vagvolgyi C."/>
            <person name="Papp T."/>
            <person name="Martin F.M."/>
            <person name="Miettinen O."/>
            <person name="Hibbett D.S."/>
            <person name="Nagy L.G."/>
        </authorList>
    </citation>
    <scope>NUCLEOTIDE SEQUENCE [LARGE SCALE GENOMIC DNA]</scope>
    <source>
        <strain evidence="10 12">CBS 962.96</strain>
    </source>
</reference>
<evidence type="ECO:0000256" key="7">
    <source>
        <dbReference type="SAM" id="MobiDB-lite"/>
    </source>
</evidence>
<name>A0A4S8LHI8_DENBC</name>
<accession>A0A4S8LHI8</accession>
<evidence type="ECO:0000256" key="1">
    <source>
        <dbReference type="ARBA" id="ARBA00004141"/>
    </source>
</evidence>
<dbReference type="AlphaFoldDB" id="A0A4S8LHI8"/>
<feature type="compositionally biased region" description="Polar residues" evidence="7">
    <location>
        <begin position="503"/>
        <end position="512"/>
    </location>
</feature>
<dbReference type="InterPro" id="IPR024964">
    <property type="entry name" value="CTLH/CRA"/>
</dbReference>
<dbReference type="GO" id="GO:0015174">
    <property type="term" value="F:basic amino acid transmembrane transporter activity"/>
    <property type="evidence" value="ECO:0007669"/>
    <property type="project" value="TreeGrafter"/>
</dbReference>
<evidence type="ECO:0000313" key="11">
    <source>
        <dbReference type="EMBL" id="THU89547.1"/>
    </source>
</evidence>
<evidence type="ECO:0000256" key="5">
    <source>
        <dbReference type="ARBA" id="ARBA00038039"/>
    </source>
</evidence>
<dbReference type="PROSITE" id="PS50896">
    <property type="entry name" value="LISH"/>
    <property type="match status" value="1"/>
</dbReference>
<dbReference type="EMBL" id="ML179364">
    <property type="protein sequence ID" value="THU89547.1"/>
    <property type="molecule type" value="Genomic_DNA"/>
</dbReference>
<evidence type="ECO:0000256" key="8">
    <source>
        <dbReference type="SAM" id="Phobius"/>
    </source>
</evidence>
<sequence>MATLTTLSLLFGYTSIACWLGAQFPQVVENIKRRSCEGLALPFLANWLLGDISNLIGCILTHQLPFQTWLATYFVVVDFTLFGQYFYYQRVNARLYSHPKRTGTTTSRRMSIDRTAPRYRTLSAAAANVAATAALAAEHDELHGHRHSKLHESRDRFTQSSGSRVSRDTPGEEEGLTNLVDSFISEGGLTIGRKQVAWTAEQNSRRGGSVGRYSTNFRTVPSSHTHEPSSSMEAFSSRGRTLQREGSFGVDPLLTSSIRRASKVSRQGSGMVFLSIFAMFSLGTMVHLRSSGSVDESVAHMGRVLSVRSVANAPVFQAAHVYDGSMESASVIHPEIPHTLPADGDVSVSISTSVDSSVLAAPESSERVLGRFFAWLCTTLYLTSRLPQIWKNYDRKSVEGLSMALFVFAFLGNTFYVASILTAPEVFLPPPASTNFLKESIPYLLGSSGTLVFDITIVTQSFLYRPHPHRGSRHSRNRNIEEEARLLADGSPSRTRRNEESVVHSSGRTHSNNSRRTLVIDYLAHSGYTNTARAFGRDSTILHLDMDGEEVPQVEPGSSQLSESSFKQAEVRNQIRLELLSGRVDNATNLLNKYFPSVLSMKDTDVNSIPPSDKMDYVAPTSIHPAHLNLNLRIQAFVERCRTVPLEYPPALLETTPKPEHVGTISLSNKIDHQTELLNGARKLYAYLSMLPSKEDRERYNKELKNVTGLLAYTVPESSSVADYMDQQRRAALADQINYAVLYHSNLTAISRIECYTRYNSTVWSLLNEFRVPLRPEGPCPPTSEQKAVKTMKCGEGIKVCDT</sequence>
<feature type="domain" description="CRA" evidence="9">
    <location>
        <begin position="672"/>
        <end position="773"/>
    </location>
</feature>
<keyword evidence="3 8" id="KW-1133">Transmembrane helix</keyword>
<comment type="catalytic activity">
    <reaction evidence="6">
        <text>L-histidine(out) + L-arginine(in) = L-histidine(in) + L-arginine(out)</text>
        <dbReference type="Rhea" id="RHEA:71063"/>
        <dbReference type="ChEBI" id="CHEBI:32682"/>
        <dbReference type="ChEBI" id="CHEBI:57595"/>
    </reaction>
</comment>
<evidence type="ECO:0000313" key="12">
    <source>
        <dbReference type="Proteomes" id="UP000297245"/>
    </source>
</evidence>
<feature type="compositionally biased region" description="Polar residues" evidence="7">
    <location>
        <begin position="200"/>
        <end position="240"/>
    </location>
</feature>
<comment type="similarity">
    <text evidence="5">Belongs to the laat-1 family.</text>
</comment>
<dbReference type="InterPro" id="IPR006594">
    <property type="entry name" value="LisH"/>
</dbReference>
<dbReference type="GO" id="GO:0000329">
    <property type="term" value="C:fungal-type vacuole membrane"/>
    <property type="evidence" value="ECO:0007669"/>
    <property type="project" value="TreeGrafter"/>
</dbReference>